<dbReference type="Proteomes" id="UP000283458">
    <property type="component" value="Unassembled WGS sequence"/>
</dbReference>
<proteinExistence type="predicted"/>
<feature type="transmembrane region" description="Helical" evidence="1">
    <location>
        <begin position="115"/>
        <end position="136"/>
    </location>
</feature>
<evidence type="ECO:0000313" key="3">
    <source>
        <dbReference type="Proteomes" id="UP000283458"/>
    </source>
</evidence>
<feature type="transmembrane region" description="Helical" evidence="1">
    <location>
        <begin position="48"/>
        <end position="65"/>
    </location>
</feature>
<dbReference type="RefSeq" id="WP_119829769.1">
    <property type="nucleotide sequence ID" value="NZ_QYUL01000001.1"/>
</dbReference>
<keyword evidence="1" id="KW-0472">Membrane</keyword>
<gene>
    <name evidence="2" type="ORF">D3877_05860</name>
</gene>
<feature type="transmembrane region" description="Helical" evidence="1">
    <location>
        <begin position="6"/>
        <end position="28"/>
    </location>
</feature>
<protein>
    <submittedName>
        <fullName evidence="2">Uncharacterized protein</fullName>
    </submittedName>
</protein>
<dbReference type="AlphaFoldDB" id="A0A418W2F4"/>
<sequence length="223" mass="24454">MDILNFLHSSFLIALEIPLLLALPFALWYRVSDAAHLHHPYGSWRPALATYSGLALGACMVAASWEPGSFTFEAIFDAGGPWDLSLTEFAELLMQRLGDAPHDLVAVLLNDDPHLNFGVVVMVVATLFAVDVGVTLASGVRGPMLLSFLLDVLMALLAAGLLIHVVLSALWLLNRLNFWSIAVALLLLQEYRYHVFGLFRRRPKPVRVAGNIQHGINTSVKSS</sequence>
<name>A0A418W2F4_9PROT</name>
<keyword evidence="1" id="KW-0812">Transmembrane</keyword>
<accession>A0A418W2F4</accession>
<organism evidence="2 3">
    <name type="scientific">Azospirillum cavernae</name>
    <dbReference type="NCBI Taxonomy" id="2320860"/>
    <lineage>
        <taxon>Bacteria</taxon>
        <taxon>Pseudomonadati</taxon>
        <taxon>Pseudomonadota</taxon>
        <taxon>Alphaproteobacteria</taxon>
        <taxon>Rhodospirillales</taxon>
        <taxon>Azospirillaceae</taxon>
        <taxon>Azospirillum</taxon>
    </lineage>
</organism>
<evidence type="ECO:0000256" key="1">
    <source>
        <dbReference type="SAM" id="Phobius"/>
    </source>
</evidence>
<dbReference type="OrthoDB" id="7306281at2"/>
<evidence type="ECO:0000313" key="2">
    <source>
        <dbReference type="EMBL" id="RJF84128.1"/>
    </source>
</evidence>
<reference evidence="2 3" key="1">
    <citation type="submission" date="2018-09" db="EMBL/GenBank/DDBJ databases">
        <authorList>
            <person name="Zhu H."/>
        </authorList>
    </citation>
    <scope>NUCLEOTIDE SEQUENCE [LARGE SCALE GENOMIC DNA]</scope>
    <source>
        <strain evidence="2 3">K2W22B-5</strain>
    </source>
</reference>
<keyword evidence="3" id="KW-1185">Reference proteome</keyword>
<feature type="transmembrane region" description="Helical" evidence="1">
    <location>
        <begin position="148"/>
        <end position="172"/>
    </location>
</feature>
<keyword evidence="1" id="KW-1133">Transmembrane helix</keyword>
<dbReference type="EMBL" id="QYUL01000001">
    <property type="protein sequence ID" value="RJF84128.1"/>
    <property type="molecule type" value="Genomic_DNA"/>
</dbReference>
<comment type="caution">
    <text evidence="2">The sequence shown here is derived from an EMBL/GenBank/DDBJ whole genome shotgun (WGS) entry which is preliminary data.</text>
</comment>